<evidence type="ECO:0000256" key="4">
    <source>
        <dbReference type="ARBA" id="ARBA00023121"/>
    </source>
</evidence>
<comment type="similarity">
    <text evidence="2 6">Belongs to the plant LTP family.</text>
</comment>
<name>A0A540N618_MALBA</name>
<accession>A0A540N618</accession>
<protein>
    <recommendedName>
        <fullName evidence="6">Non-specific lipid-transfer protein</fullName>
    </recommendedName>
</protein>
<dbReference type="Pfam" id="PF00234">
    <property type="entry name" value="Tryp_alpha_amyl"/>
    <property type="match status" value="1"/>
</dbReference>
<dbReference type="InterPro" id="IPR000528">
    <property type="entry name" value="Plant_nsLTP"/>
</dbReference>
<dbReference type="SUPFAM" id="SSF47699">
    <property type="entry name" value="Bifunctional inhibitor/lipid-transfer protein/seed storage 2S albumin"/>
    <property type="match status" value="1"/>
</dbReference>
<feature type="domain" description="Bifunctional inhibitor/plant lipid transfer protein/seed storage helical" evidence="8">
    <location>
        <begin position="33"/>
        <end position="119"/>
    </location>
</feature>
<evidence type="ECO:0000256" key="1">
    <source>
        <dbReference type="ARBA" id="ARBA00003211"/>
    </source>
</evidence>
<dbReference type="InterPro" id="IPR016140">
    <property type="entry name" value="Bifunc_inhib/LTP/seed_store"/>
</dbReference>
<keyword evidence="5" id="KW-1015">Disulfide bond</keyword>
<dbReference type="EMBL" id="VIEB01000113">
    <property type="protein sequence ID" value="TQE05940.1"/>
    <property type="molecule type" value="Genomic_DNA"/>
</dbReference>
<evidence type="ECO:0000256" key="6">
    <source>
        <dbReference type="RuleBase" id="RU000628"/>
    </source>
</evidence>
<organism evidence="9 10">
    <name type="scientific">Malus baccata</name>
    <name type="common">Siberian crab apple</name>
    <name type="synonym">Pyrus baccata</name>
    <dbReference type="NCBI Taxonomy" id="106549"/>
    <lineage>
        <taxon>Eukaryota</taxon>
        <taxon>Viridiplantae</taxon>
        <taxon>Streptophyta</taxon>
        <taxon>Embryophyta</taxon>
        <taxon>Tracheophyta</taxon>
        <taxon>Spermatophyta</taxon>
        <taxon>Magnoliopsida</taxon>
        <taxon>eudicotyledons</taxon>
        <taxon>Gunneridae</taxon>
        <taxon>Pentapetalae</taxon>
        <taxon>rosids</taxon>
        <taxon>fabids</taxon>
        <taxon>Rosales</taxon>
        <taxon>Rosaceae</taxon>
        <taxon>Amygdaloideae</taxon>
        <taxon>Maleae</taxon>
        <taxon>Malus</taxon>
    </lineage>
</organism>
<evidence type="ECO:0000313" key="10">
    <source>
        <dbReference type="Proteomes" id="UP000315295"/>
    </source>
</evidence>
<feature type="chain" id="PRO_5021712909" description="Non-specific lipid-transfer protein" evidence="7">
    <location>
        <begin position="30"/>
        <end position="231"/>
    </location>
</feature>
<evidence type="ECO:0000256" key="2">
    <source>
        <dbReference type="ARBA" id="ARBA00009748"/>
    </source>
</evidence>
<dbReference type="STRING" id="106549.A0A540N618"/>
<evidence type="ECO:0000313" key="9">
    <source>
        <dbReference type="EMBL" id="TQE05940.1"/>
    </source>
</evidence>
<dbReference type="InterPro" id="IPR036312">
    <property type="entry name" value="Bifun_inhib/LTP/seed_sf"/>
</dbReference>
<comment type="caution">
    <text evidence="9">The sequence shown here is derived from an EMBL/GenBank/DDBJ whole genome shotgun (WGS) entry which is preliminary data.</text>
</comment>
<keyword evidence="3 6" id="KW-0813">Transport</keyword>
<dbReference type="GO" id="GO:0006869">
    <property type="term" value="P:lipid transport"/>
    <property type="evidence" value="ECO:0007669"/>
    <property type="project" value="InterPro"/>
</dbReference>
<dbReference type="GO" id="GO:0008289">
    <property type="term" value="F:lipid binding"/>
    <property type="evidence" value="ECO:0007669"/>
    <property type="project" value="UniProtKB-KW"/>
</dbReference>
<proteinExistence type="inferred from homology"/>
<dbReference type="PRINTS" id="PR00382">
    <property type="entry name" value="LIPIDTRNSFER"/>
</dbReference>
<evidence type="ECO:0000259" key="8">
    <source>
        <dbReference type="SMART" id="SM00499"/>
    </source>
</evidence>
<reference evidence="9 10" key="1">
    <citation type="journal article" date="2019" name="G3 (Bethesda)">
        <title>Sequencing of a Wild Apple (Malus baccata) Genome Unravels the Differences Between Cultivated and Wild Apple Species Regarding Disease Resistance and Cold Tolerance.</title>
        <authorList>
            <person name="Chen X."/>
        </authorList>
    </citation>
    <scope>NUCLEOTIDE SEQUENCE [LARGE SCALE GENOMIC DNA]</scope>
    <source>
        <strain evidence="10">cv. Shandingzi</strain>
        <tissue evidence="9">Leaves</tissue>
    </source>
</reference>
<dbReference type="PANTHER" id="PTHR33076">
    <property type="entry name" value="NON-SPECIFIC LIPID-TRANSFER PROTEIN 2-RELATED"/>
    <property type="match status" value="1"/>
</dbReference>
<feature type="signal peptide" evidence="7">
    <location>
        <begin position="1"/>
        <end position="29"/>
    </location>
</feature>
<evidence type="ECO:0000256" key="5">
    <source>
        <dbReference type="ARBA" id="ARBA00023157"/>
    </source>
</evidence>
<keyword evidence="7" id="KW-0732">Signal</keyword>
<keyword evidence="4 6" id="KW-0446">Lipid-binding</keyword>
<dbReference type="CDD" id="cd01960">
    <property type="entry name" value="nsLTP1"/>
    <property type="match status" value="1"/>
</dbReference>
<evidence type="ECO:0000256" key="3">
    <source>
        <dbReference type="ARBA" id="ARBA00022448"/>
    </source>
</evidence>
<dbReference type="AlphaFoldDB" id="A0A540N618"/>
<dbReference type="Proteomes" id="UP000315295">
    <property type="component" value="Unassembled WGS sequence"/>
</dbReference>
<gene>
    <name evidence="9" type="ORF">C1H46_008464</name>
</gene>
<evidence type="ECO:0000256" key="7">
    <source>
        <dbReference type="SAM" id="SignalP"/>
    </source>
</evidence>
<keyword evidence="10" id="KW-1185">Reference proteome</keyword>
<comment type="function">
    <text evidence="1 6">Plant non-specific lipid-transfer proteins transfer phospholipids as well as galactolipids across membranes. May play a role in wax or cutin deposition in the cell walls of expanding epidermal cells and certain secretory tissues.</text>
</comment>
<sequence length="231" mass="25083">MASSGQLLKLACLVVVMFCMVACVPKAEAAVTCGQMVSDLTPCISYVKAGGALVPACCNGVRTLFTLAQTTPDRQSVCNCLKQAINGIPYTNTNAGLAAGLPAKCSVNIPYKISPSTDCKSNGVHPIVAKSHHLLEPVVMLERPRRCCEGTAMGAIILYFQSGLEIGNQTGQRELTAALVMAKGYESFSYSRTSERGCTGHSSRRYRVTKWRCRWRRRKHSLEFLTVGKDK</sequence>
<dbReference type="Gene3D" id="1.10.110.10">
    <property type="entry name" value="Plant lipid-transfer and hydrophobic proteins"/>
    <property type="match status" value="1"/>
</dbReference>
<dbReference type="SMART" id="SM00499">
    <property type="entry name" value="AAI"/>
    <property type="match status" value="1"/>
</dbReference>